<reference evidence="2" key="2">
    <citation type="submission" date="2019-02" db="EMBL/GenBank/DDBJ databases">
        <title>Granulicella sibirica sp. nov., a psychrotolerant acidobacterium isolated from an organic soil layer in forested tundra, West Siberia.</title>
        <authorList>
            <person name="Oshkin I.Y."/>
            <person name="Kulichevskaya I.S."/>
            <person name="Rijpstra W.I.C."/>
            <person name="Sinninghe Damste J.S."/>
            <person name="Rakitin A.L."/>
            <person name="Ravin N.V."/>
            <person name="Dedysh S.N."/>
        </authorList>
    </citation>
    <scope>NUCLEOTIDE SEQUENCE [LARGE SCALE GENOMIC DNA]</scope>
    <source>
        <strain evidence="2">AF10</strain>
    </source>
</reference>
<name>A0A4Q0SWP3_9BACT</name>
<protein>
    <submittedName>
        <fullName evidence="1">Uncharacterized protein</fullName>
    </submittedName>
</protein>
<comment type="caution">
    <text evidence="1">The sequence shown here is derived from an EMBL/GenBank/DDBJ whole genome shotgun (WGS) entry which is preliminary data.</text>
</comment>
<accession>A0A4Q0SWP3</accession>
<proteinExistence type="predicted"/>
<dbReference type="AlphaFoldDB" id="A0A4Q0SWP3"/>
<evidence type="ECO:0000313" key="1">
    <source>
        <dbReference type="EMBL" id="RXH54832.1"/>
    </source>
</evidence>
<reference evidence="1 2" key="1">
    <citation type="submission" date="2018-11" db="EMBL/GenBank/DDBJ databases">
        <authorList>
            <person name="Mardanov A.V."/>
            <person name="Ravin N.V."/>
            <person name="Dedysh S.N."/>
        </authorList>
    </citation>
    <scope>NUCLEOTIDE SEQUENCE [LARGE SCALE GENOMIC DNA]</scope>
    <source>
        <strain evidence="1 2">AF10</strain>
    </source>
</reference>
<gene>
    <name evidence="1" type="ORF">GRAN_3936</name>
</gene>
<evidence type="ECO:0000313" key="2">
    <source>
        <dbReference type="Proteomes" id="UP000289437"/>
    </source>
</evidence>
<organism evidence="1 2">
    <name type="scientific">Granulicella sibirica</name>
    <dbReference type="NCBI Taxonomy" id="2479048"/>
    <lineage>
        <taxon>Bacteria</taxon>
        <taxon>Pseudomonadati</taxon>
        <taxon>Acidobacteriota</taxon>
        <taxon>Terriglobia</taxon>
        <taxon>Terriglobales</taxon>
        <taxon>Acidobacteriaceae</taxon>
        <taxon>Granulicella</taxon>
    </lineage>
</organism>
<dbReference type="EMBL" id="RDSM01000003">
    <property type="protein sequence ID" value="RXH54832.1"/>
    <property type="molecule type" value="Genomic_DNA"/>
</dbReference>
<sequence>MIFSVQLSFKDEALAMSAPGSTLRTLPGAWGYPIRSQSNAISNFLAIA</sequence>
<dbReference type="Proteomes" id="UP000289437">
    <property type="component" value="Unassembled WGS sequence"/>
</dbReference>
<keyword evidence="2" id="KW-1185">Reference proteome</keyword>